<dbReference type="CDD" id="cd03808">
    <property type="entry name" value="GT4_CapM-like"/>
    <property type="match status" value="1"/>
</dbReference>
<comment type="caution">
    <text evidence="5">The sequence shown here is derived from an EMBL/GenBank/DDBJ whole genome shotgun (WGS) entry which is preliminary data.</text>
</comment>
<keyword evidence="2" id="KW-0808">Transferase</keyword>
<gene>
    <name evidence="5" type="ORF">A2242_01135</name>
</gene>
<dbReference type="InterPro" id="IPR028098">
    <property type="entry name" value="Glyco_trans_4-like_N"/>
</dbReference>
<dbReference type="Gene3D" id="3.40.50.2000">
    <property type="entry name" value="Glycogen Phosphorylase B"/>
    <property type="match status" value="2"/>
</dbReference>
<dbReference type="EMBL" id="MFGC01000018">
    <property type="protein sequence ID" value="OGF28191.1"/>
    <property type="molecule type" value="Genomic_DNA"/>
</dbReference>
<evidence type="ECO:0000256" key="1">
    <source>
        <dbReference type="ARBA" id="ARBA00022676"/>
    </source>
</evidence>
<evidence type="ECO:0000313" key="5">
    <source>
        <dbReference type="EMBL" id="OGF28191.1"/>
    </source>
</evidence>
<evidence type="ECO:0000313" key="6">
    <source>
        <dbReference type="Proteomes" id="UP000178925"/>
    </source>
</evidence>
<dbReference type="PANTHER" id="PTHR12526:SF629">
    <property type="entry name" value="TEICHURONIC ACID BIOSYNTHESIS GLYCOSYLTRANSFERASE TUAH-RELATED"/>
    <property type="match status" value="1"/>
</dbReference>
<name>A0A1F5SPN9_9BACT</name>
<reference evidence="5 6" key="1">
    <citation type="journal article" date="2016" name="Nat. Commun.">
        <title>Thousands of microbial genomes shed light on interconnected biogeochemical processes in an aquifer system.</title>
        <authorList>
            <person name="Anantharaman K."/>
            <person name="Brown C.T."/>
            <person name="Hug L.A."/>
            <person name="Sharon I."/>
            <person name="Castelle C.J."/>
            <person name="Probst A.J."/>
            <person name="Thomas B.C."/>
            <person name="Singh A."/>
            <person name="Wilkins M.J."/>
            <person name="Karaoz U."/>
            <person name="Brodie E.L."/>
            <person name="Williams K.H."/>
            <person name="Hubbard S.S."/>
            <person name="Banfield J.F."/>
        </authorList>
    </citation>
    <scope>NUCLEOTIDE SEQUENCE [LARGE SCALE GENOMIC DNA]</scope>
</reference>
<organism evidence="5 6">
    <name type="scientific">Candidatus Falkowbacteria bacterium RIFOXYA2_FULL_47_9</name>
    <dbReference type="NCBI Taxonomy" id="1797995"/>
    <lineage>
        <taxon>Bacteria</taxon>
        <taxon>Candidatus Falkowiibacteriota</taxon>
    </lineage>
</organism>
<evidence type="ECO:0000259" key="4">
    <source>
        <dbReference type="Pfam" id="PF13439"/>
    </source>
</evidence>
<evidence type="ECO:0008006" key="7">
    <source>
        <dbReference type="Google" id="ProtNLM"/>
    </source>
</evidence>
<dbReference type="PANTHER" id="PTHR12526">
    <property type="entry name" value="GLYCOSYLTRANSFERASE"/>
    <property type="match status" value="1"/>
</dbReference>
<evidence type="ECO:0000259" key="3">
    <source>
        <dbReference type="Pfam" id="PF00534"/>
    </source>
</evidence>
<dbReference type="Pfam" id="PF13439">
    <property type="entry name" value="Glyco_transf_4"/>
    <property type="match status" value="1"/>
</dbReference>
<accession>A0A1F5SPN9</accession>
<dbReference type="SUPFAM" id="SSF53756">
    <property type="entry name" value="UDP-Glycosyltransferase/glycogen phosphorylase"/>
    <property type="match status" value="1"/>
</dbReference>
<feature type="domain" description="Glycosyl transferase family 1" evidence="3">
    <location>
        <begin position="206"/>
        <end position="374"/>
    </location>
</feature>
<feature type="domain" description="Glycosyltransferase subfamily 4-like N-terminal" evidence="4">
    <location>
        <begin position="17"/>
        <end position="197"/>
    </location>
</feature>
<keyword evidence="1" id="KW-0328">Glycosyltransferase</keyword>
<proteinExistence type="predicted"/>
<dbReference type="GO" id="GO:0016757">
    <property type="term" value="F:glycosyltransferase activity"/>
    <property type="evidence" value="ECO:0007669"/>
    <property type="project" value="UniProtKB-KW"/>
</dbReference>
<dbReference type="Pfam" id="PF00534">
    <property type="entry name" value="Glycos_transf_1"/>
    <property type="match status" value="1"/>
</dbReference>
<dbReference type="InterPro" id="IPR001296">
    <property type="entry name" value="Glyco_trans_1"/>
</dbReference>
<dbReference type="Proteomes" id="UP000178925">
    <property type="component" value="Unassembled WGS sequence"/>
</dbReference>
<dbReference type="AlphaFoldDB" id="A0A1F5SPN9"/>
<protein>
    <recommendedName>
        <fullName evidence="7">Glycosyltransferase subfamily 4-like N-terminal domain-containing protein</fullName>
    </recommendedName>
</protein>
<dbReference type="STRING" id="1797995.A2242_01135"/>
<sequence>MTKSQTKILYLVTQSDFGGAQRYVYDLATNLSKNFIAVVASGEQGYDGELAKKLQERNIRYVCLPRLKRAINPWHDFLAFWQIVKLIKKEQPDIIHLNSSKISILGSLAAKWCQMSGARPTARGSGTGAVKCQVFYTVHGWVFNEELAMWKKWFYKTAERFTARFKDKIICLSEFEKNNTTKNNIAPAQTISVIYNGRGAIDFLPREQAREKLGISQDAFVIGAIGNLSKNKGYKYVIATIQNIQSSSWRTISNIQYLIVGEGPERNNLESKINAIKSNIRLFGALEDASHYLKAFDIYVCSSVKEGLPYSVLEAMQAGLPIVATTVGAIPEVITDKKNGLLVEPKNSEELAEKIKYLIDNPDVAKKFGEQAKEDVIKKFNLERMVEETQTLYLNP</sequence>
<evidence type="ECO:0000256" key="2">
    <source>
        <dbReference type="ARBA" id="ARBA00022679"/>
    </source>
</evidence>